<dbReference type="GO" id="GO:0003676">
    <property type="term" value="F:nucleic acid binding"/>
    <property type="evidence" value="ECO:0007669"/>
    <property type="project" value="InterPro"/>
</dbReference>
<evidence type="ECO:0000259" key="2">
    <source>
        <dbReference type="Pfam" id="PF00270"/>
    </source>
</evidence>
<reference evidence="3 4" key="1">
    <citation type="journal article" date="2019" name="Nat. Ecol. Evol.">
        <title>Megaphylogeny resolves global patterns of mushroom evolution.</title>
        <authorList>
            <person name="Varga T."/>
            <person name="Krizsan K."/>
            <person name="Foldi C."/>
            <person name="Dima B."/>
            <person name="Sanchez-Garcia M."/>
            <person name="Sanchez-Ramirez S."/>
            <person name="Szollosi G.J."/>
            <person name="Szarkandi J.G."/>
            <person name="Papp V."/>
            <person name="Albert L."/>
            <person name="Andreopoulos W."/>
            <person name="Angelini C."/>
            <person name="Antonin V."/>
            <person name="Barry K.W."/>
            <person name="Bougher N.L."/>
            <person name="Buchanan P."/>
            <person name="Buyck B."/>
            <person name="Bense V."/>
            <person name="Catcheside P."/>
            <person name="Chovatia M."/>
            <person name="Cooper J."/>
            <person name="Damon W."/>
            <person name="Desjardin D."/>
            <person name="Finy P."/>
            <person name="Geml J."/>
            <person name="Haridas S."/>
            <person name="Hughes K."/>
            <person name="Justo A."/>
            <person name="Karasinski D."/>
            <person name="Kautmanova I."/>
            <person name="Kiss B."/>
            <person name="Kocsube S."/>
            <person name="Kotiranta H."/>
            <person name="LaButti K.M."/>
            <person name="Lechner B.E."/>
            <person name="Liimatainen K."/>
            <person name="Lipzen A."/>
            <person name="Lukacs Z."/>
            <person name="Mihaltcheva S."/>
            <person name="Morgado L.N."/>
            <person name="Niskanen T."/>
            <person name="Noordeloos M.E."/>
            <person name="Ohm R.A."/>
            <person name="Ortiz-Santana B."/>
            <person name="Ovrebo C."/>
            <person name="Racz N."/>
            <person name="Riley R."/>
            <person name="Savchenko A."/>
            <person name="Shiryaev A."/>
            <person name="Soop K."/>
            <person name="Spirin V."/>
            <person name="Szebenyi C."/>
            <person name="Tomsovsky M."/>
            <person name="Tulloss R.E."/>
            <person name="Uehling J."/>
            <person name="Grigoriev I.V."/>
            <person name="Vagvolgyi C."/>
            <person name="Papp T."/>
            <person name="Martin F.M."/>
            <person name="Miettinen O."/>
            <person name="Hibbett D.S."/>
            <person name="Nagy L.G."/>
        </authorList>
    </citation>
    <scope>NUCLEOTIDE SEQUENCE [LARGE SCALE GENOMIC DNA]</scope>
    <source>
        <strain evidence="3 4">CBS 962.96</strain>
    </source>
</reference>
<protein>
    <recommendedName>
        <fullName evidence="2">DEAD/DEAH-box helicase domain-containing protein</fullName>
    </recommendedName>
</protein>
<dbReference type="InterPro" id="IPR027417">
    <property type="entry name" value="P-loop_NTPase"/>
</dbReference>
<comment type="similarity">
    <text evidence="1">Belongs to the helicase family. RecQ subfamily.</text>
</comment>
<evidence type="ECO:0000256" key="1">
    <source>
        <dbReference type="ARBA" id="ARBA00005446"/>
    </source>
</evidence>
<dbReference type="GO" id="GO:0009378">
    <property type="term" value="F:four-way junction helicase activity"/>
    <property type="evidence" value="ECO:0007669"/>
    <property type="project" value="TreeGrafter"/>
</dbReference>
<dbReference type="GO" id="GO:0005634">
    <property type="term" value="C:nucleus"/>
    <property type="evidence" value="ECO:0007669"/>
    <property type="project" value="TreeGrafter"/>
</dbReference>
<feature type="non-terminal residue" evidence="3">
    <location>
        <position position="1"/>
    </location>
</feature>
<dbReference type="PANTHER" id="PTHR13710:SF120">
    <property type="entry name" value="BIFUNCTIONAL 3'-5' EXONUCLEASE_ATP-DEPENDENT HELICASE WRN"/>
    <property type="match status" value="1"/>
</dbReference>
<dbReference type="GO" id="GO:0005524">
    <property type="term" value="F:ATP binding"/>
    <property type="evidence" value="ECO:0007669"/>
    <property type="project" value="InterPro"/>
</dbReference>
<dbReference type="Proteomes" id="UP000297245">
    <property type="component" value="Unassembled WGS sequence"/>
</dbReference>
<keyword evidence="4" id="KW-1185">Reference proteome</keyword>
<evidence type="ECO:0000313" key="3">
    <source>
        <dbReference type="EMBL" id="THV00209.1"/>
    </source>
</evidence>
<dbReference type="GO" id="GO:0005737">
    <property type="term" value="C:cytoplasm"/>
    <property type="evidence" value="ECO:0007669"/>
    <property type="project" value="TreeGrafter"/>
</dbReference>
<dbReference type="EMBL" id="ML179107">
    <property type="protein sequence ID" value="THV00209.1"/>
    <property type="molecule type" value="Genomic_DNA"/>
</dbReference>
<dbReference type="AlphaFoldDB" id="A0A4S8MDS0"/>
<evidence type="ECO:0000313" key="4">
    <source>
        <dbReference type="Proteomes" id="UP000297245"/>
    </source>
</evidence>
<feature type="non-terminal residue" evidence="3">
    <location>
        <position position="285"/>
    </location>
</feature>
<dbReference type="PANTHER" id="PTHR13710">
    <property type="entry name" value="DNA HELICASE RECQ FAMILY MEMBER"/>
    <property type="match status" value="1"/>
</dbReference>
<dbReference type="Gene3D" id="3.40.50.300">
    <property type="entry name" value="P-loop containing nucleotide triphosphate hydrolases"/>
    <property type="match status" value="2"/>
</dbReference>
<name>A0A4S8MDS0_DENBC</name>
<dbReference type="InterPro" id="IPR011545">
    <property type="entry name" value="DEAD/DEAH_box_helicase_dom"/>
</dbReference>
<dbReference type="GO" id="GO:0043138">
    <property type="term" value="F:3'-5' DNA helicase activity"/>
    <property type="evidence" value="ECO:0007669"/>
    <property type="project" value="TreeGrafter"/>
</dbReference>
<dbReference type="GO" id="GO:0005694">
    <property type="term" value="C:chromosome"/>
    <property type="evidence" value="ECO:0007669"/>
    <property type="project" value="TreeGrafter"/>
</dbReference>
<organism evidence="3 4">
    <name type="scientific">Dendrothele bispora (strain CBS 962.96)</name>
    <dbReference type="NCBI Taxonomy" id="1314807"/>
    <lineage>
        <taxon>Eukaryota</taxon>
        <taxon>Fungi</taxon>
        <taxon>Dikarya</taxon>
        <taxon>Basidiomycota</taxon>
        <taxon>Agaricomycotina</taxon>
        <taxon>Agaricomycetes</taxon>
        <taxon>Agaricomycetidae</taxon>
        <taxon>Agaricales</taxon>
        <taxon>Agaricales incertae sedis</taxon>
        <taxon>Dendrothele</taxon>
    </lineage>
</organism>
<feature type="domain" description="DEAD/DEAH-box helicase" evidence="2">
    <location>
        <begin position="3"/>
        <end position="168"/>
    </location>
</feature>
<proteinExistence type="inferred from homology"/>
<sequence>ITATGDGKSALFAVPILVHTEISRNPDLYPTFSVNIRKKPVGIVITPTKGLANNIVHELQEQFGISAFAYMHENISQMIRQKRNIVTEISECKFQIVCVDPEHLREREWITITDSETYRSNVIFGCTEEAHVIEEWGLGFRPLFRLIGSFFRGRLPSSISRFAITATMLPGAPFDSLLPYLNQQRKTIIHVRTIKLGYHVFIYLFKHAPNTYNRHFRVRLYSALAPDGYNQRTIELLKNDERCQIVIATKAFSLGIHAETLVDSICIGTPDTQCGGRVGRIRTQN</sequence>
<gene>
    <name evidence="3" type="ORF">K435DRAFT_630597</name>
</gene>
<accession>A0A4S8MDS0</accession>
<dbReference type="GO" id="GO:0000724">
    <property type="term" value="P:double-strand break repair via homologous recombination"/>
    <property type="evidence" value="ECO:0007669"/>
    <property type="project" value="TreeGrafter"/>
</dbReference>
<dbReference type="Pfam" id="PF00270">
    <property type="entry name" value="DEAD"/>
    <property type="match status" value="1"/>
</dbReference>
<dbReference type="SUPFAM" id="SSF52540">
    <property type="entry name" value="P-loop containing nucleoside triphosphate hydrolases"/>
    <property type="match status" value="1"/>
</dbReference>
<dbReference type="OrthoDB" id="3260945at2759"/>